<organism evidence="1 2">
    <name type="scientific">Lentisphaera araneosa HTCC2155</name>
    <dbReference type="NCBI Taxonomy" id="313628"/>
    <lineage>
        <taxon>Bacteria</taxon>
        <taxon>Pseudomonadati</taxon>
        <taxon>Lentisphaerota</taxon>
        <taxon>Lentisphaeria</taxon>
        <taxon>Lentisphaerales</taxon>
        <taxon>Lentisphaeraceae</taxon>
        <taxon>Lentisphaera</taxon>
    </lineage>
</organism>
<protein>
    <submittedName>
        <fullName evidence="1">Uncharacterized protein</fullName>
    </submittedName>
</protein>
<sequence>MLSHGYCAEKNLFRLDSNAGFSFYADKEDPYSRKFLEILELCSKNITETIGKKSNDKVSKFFLFEDKSNKPLNASKLSFSYEELKKLDDISLIFIINEGLLQAHFQNENIPSWLNASIIHNALHLKNDFLHLQNRYVFTRFLMSKELSYKLNFIDNIKKLDTAPYLVKLAYLEKSKVLSRIIFRNKQFKKQLFEQISKGTYNHRFIYNVLEELAAKKNIAFELWLQEEVQRIVFNYMYPVDSGTILKQLDELSNLTVSRKNSLGQFELIQLPLEDLGSYKGISNKHFLSSIVFNYAKIYNKSPFYLKPQLLIIQEALVDYTKGKKKSYKKDILKAKTKIQSTYELEKRRQQWFEKVEREHYKSAKIYPELLNQHDDYNKALEQLFPDAYIWYKNIEQQIK</sequence>
<evidence type="ECO:0000313" key="2">
    <source>
        <dbReference type="Proteomes" id="UP000004947"/>
    </source>
</evidence>
<comment type="caution">
    <text evidence="1">The sequence shown here is derived from an EMBL/GenBank/DDBJ whole genome shotgun (WGS) entry which is preliminary data.</text>
</comment>
<reference evidence="1 2" key="1">
    <citation type="journal article" date="2010" name="J. Bacteriol.">
        <title>Genome sequence of Lentisphaera araneosa HTCC2155T, the type species of the order Lentisphaerales in the phylum Lentisphaerae.</title>
        <authorList>
            <person name="Thrash J.C."/>
            <person name="Cho J.C."/>
            <person name="Vergin K.L."/>
            <person name="Morris R.M."/>
            <person name="Giovannoni S.J."/>
        </authorList>
    </citation>
    <scope>NUCLEOTIDE SEQUENCE [LARGE SCALE GENOMIC DNA]</scope>
    <source>
        <strain evidence="1 2">HTCC2155</strain>
    </source>
</reference>
<name>A6DFY7_9BACT</name>
<evidence type="ECO:0000313" key="1">
    <source>
        <dbReference type="EMBL" id="EDM29717.1"/>
    </source>
</evidence>
<proteinExistence type="predicted"/>
<dbReference type="EMBL" id="ABCK01000001">
    <property type="protein sequence ID" value="EDM29717.1"/>
    <property type="molecule type" value="Genomic_DNA"/>
</dbReference>
<keyword evidence="2" id="KW-1185">Reference proteome</keyword>
<dbReference type="Proteomes" id="UP000004947">
    <property type="component" value="Unassembled WGS sequence"/>
</dbReference>
<accession>A6DFY7</accession>
<gene>
    <name evidence="1" type="ORF">LNTAR_18243</name>
</gene>
<dbReference type="AlphaFoldDB" id="A6DFY7"/>
<dbReference type="STRING" id="313628.LNTAR_18243"/>